<organism evidence="1 2">
    <name type="scientific">Paracidovorax wautersii</name>
    <dbReference type="NCBI Taxonomy" id="1177982"/>
    <lineage>
        <taxon>Bacteria</taxon>
        <taxon>Pseudomonadati</taxon>
        <taxon>Pseudomonadota</taxon>
        <taxon>Betaproteobacteria</taxon>
        <taxon>Burkholderiales</taxon>
        <taxon>Comamonadaceae</taxon>
        <taxon>Paracidovorax</taxon>
    </lineage>
</organism>
<evidence type="ECO:0008006" key="3">
    <source>
        <dbReference type="Google" id="ProtNLM"/>
    </source>
</evidence>
<dbReference type="Proteomes" id="UP000199119">
    <property type="component" value="Unassembled WGS sequence"/>
</dbReference>
<dbReference type="EMBL" id="FONX01000006">
    <property type="protein sequence ID" value="SFE87059.1"/>
    <property type="molecule type" value="Genomic_DNA"/>
</dbReference>
<proteinExistence type="predicted"/>
<name>A0A1I2E301_9BURK</name>
<sequence>MSSILSFPERGPWGNARYRGNCSGHVYRALFEMLRPRSFCDPMAGSGTSVEVARELGILAHGLDLRMGFNALRHSILATIGGEPVDACISHVPYGPMIVYSGEVWGTQAHPDDLSRCADDEDFHEKLQVVLLNQRAAARPGGHYGTIIGDRRQGGRYVSYQAEAIARMPSDELAAVLLKAQHNVRSDARAYRGMALPRITHEYILLWRRRETTVFGVLRGLAAGAHQRLRSTWRAIVHLCLMQLGGQAELATLYEAVRGAAANRCEANPHWQAKVRQVLNRSEHWFESPGRGVWRLKDA</sequence>
<gene>
    <name evidence="1" type="ORF">SAMN04489711_106184</name>
</gene>
<protein>
    <recommendedName>
        <fullName evidence="3">DNA methylase</fullName>
    </recommendedName>
</protein>
<dbReference type="OrthoDB" id="9773571at2"/>
<dbReference type="AlphaFoldDB" id="A0A1I2E301"/>
<reference evidence="2" key="1">
    <citation type="submission" date="2016-10" db="EMBL/GenBank/DDBJ databases">
        <authorList>
            <person name="Varghese N."/>
            <person name="Submissions S."/>
        </authorList>
    </citation>
    <scope>NUCLEOTIDE SEQUENCE [LARGE SCALE GENOMIC DNA]</scope>
    <source>
        <strain evidence="2">DSM 27981</strain>
    </source>
</reference>
<accession>A0A1I2E301</accession>
<dbReference type="STRING" id="1177982.SAMN04489711_106184"/>
<keyword evidence="2" id="KW-1185">Reference proteome</keyword>
<evidence type="ECO:0000313" key="2">
    <source>
        <dbReference type="Proteomes" id="UP000199119"/>
    </source>
</evidence>
<evidence type="ECO:0000313" key="1">
    <source>
        <dbReference type="EMBL" id="SFE87059.1"/>
    </source>
</evidence>
<dbReference type="RefSeq" id="WP_059400413.1">
    <property type="nucleotide sequence ID" value="NZ_FONX01000006.1"/>
</dbReference>